<dbReference type="InterPro" id="IPR023512">
    <property type="entry name" value="Deaminase_MtaD/DadD"/>
</dbReference>
<keyword evidence="1 4" id="KW-0479">Metal-binding</keyword>
<keyword evidence="2 4" id="KW-0378">Hydrolase</keyword>
<evidence type="ECO:0000313" key="6">
    <source>
        <dbReference type="EMBL" id="GAU09593.1"/>
    </source>
</evidence>
<feature type="binding site" evidence="4">
    <location>
        <position position="289"/>
    </location>
    <ligand>
        <name>Zn(2+)</name>
        <dbReference type="ChEBI" id="CHEBI:29105"/>
    </ligand>
</feature>
<dbReference type="CDD" id="cd01298">
    <property type="entry name" value="ATZ_TRZ_like"/>
    <property type="match status" value="1"/>
</dbReference>
<feature type="binding site" evidence="4">
    <location>
        <position position="83"/>
    </location>
    <ligand>
        <name>substrate</name>
    </ligand>
</feature>
<dbReference type="EC" id="3.5.4.31" evidence="4"/>
<dbReference type="Gene3D" id="2.30.40.10">
    <property type="entry name" value="Urease, subunit C, domain 1"/>
    <property type="match status" value="1"/>
</dbReference>
<dbReference type="Gene3D" id="3.20.20.140">
    <property type="entry name" value="Metal-dependent hydrolases"/>
    <property type="match status" value="1"/>
</dbReference>
<evidence type="ECO:0000313" key="7">
    <source>
        <dbReference type="Proteomes" id="UP000095200"/>
    </source>
</evidence>
<dbReference type="InterPro" id="IPR032466">
    <property type="entry name" value="Metal_Hydrolase"/>
</dbReference>
<evidence type="ECO:0000256" key="4">
    <source>
        <dbReference type="HAMAP-Rule" id="MF_01281"/>
    </source>
</evidence>
<comment type="catalytic activity">
    <reaction evidence="4">
        <text>S-methyl-5'-thioadenosine + H2O + H(+) = S-methyl-5'-thioinosine + NH4(+)</text>
        <dbReference type="Rhea" id="RHEA:25025"/>
        <dbReference type="ChEBI" id="CHEBI:15377"/>
        <dbReference type="ChEBI" id="CHEBI:15378"/>
        <dbReference type="ChEBI" id="CHEBI:17509"/>
        <dbReference type="ChEBI" id="CHEBI:28938"/>
        <dbReference type="ChEBI" id="CHEBI:48595"/>
        <dbReference type="EC" id="3.5.4.31"/>
    </reaction>
</comment>
<dbReference type="RefSeq" id="WP_069859856.1">
    <property type="nucleotide sequence ID" value="NZ_BDFE01000020.1"/>
</dbReference>
<keyword evidence="3 4" id="KW-0862">Zinc</keyword>
<comment type="function">
    <text evidence="4">Catalyzes the deamination of 5-methylthioadenosine and S-adenosyl-L-homocysteine into 5-methylthioinosine and S-inosyl-L-homocysteine, respectively. Is also able to deaminate adenosine.</text>
</comment>
<dbReference type="InterPro" id="IPR011059">
    <property type="entry name" value="Metal-dep_hydrolase_composite"/>
</dbReference>
<dbReference type="Proteomes" id="UP000095200">
    <property type="component" value="Unassembled WGS sequence"/>
</dbReference>
<dbReference type="SUPFAM" id="SSF51556">
    <property type="entry name" value="Metallo-dependent hydrolases"/>
    <property type="match status" value="1"/>
</dbReference>
<name>A0A194AJU9_9BACT</name>
<gene>
    <name evidence="4" type="primary">mtaD</name>
    <name evidence="6" type="ORF">DPF_2322</name>
</gene>
<dbReference type="EC" id="3.5.4.28" evidence="4"/>
<comment type="similarity">
    <text evidence="4">Belongs to the metallo-dependent hydrolases superfamily. MTA/SAH deaminase family.</text>
</comment>
<feature type="binding site" evidence="4">
    <location>
        <position position="201"/>
    </location>
    <ligand>
        <name>Zn(2+)</name>
        <dbReference type="ChEBI" id="CHEBI:29105"/>
    </ligand>
</feature>
<proteinExistence type="inferred from homology"/>
<dbReference type="GO" id="GO:0050270">
    <property type="term" value="F:S-adenosylhomocysteine deaminase activity"/>
    <property type="evidence" value="ECO:0007669"/>
    <property type="project" value="UniProtKB-UniRule"/>
</dbReference>
<comment type="caution">
    <text evidence="6">The sequence shown here is derived from an EMBL/GenBank/DDBJ whole genome shotgun (WGS) entry which is preliminary data.</text>
</comment>
<feature type="domain" description="Amidohydrolase-related" evidence="5">
    <location>
        <begin position="46"/>
        <end position="390"/>
    </location>
</feature>
<dbReference type="GO" id="GO:0046872">
    <property type="term" value="F:metal ion binding"/>
    <property type="evidence" value="ECO:0007669"/>
    <property type="project" value="UniProtKB-KW"/>
</dbReference>
<reference evidence="7" key="1">
    <citation type="submission" date="2016-06" db="EMBL/GenBank/DDBJ databases">
        <title>Draft genome sequence of Desulfoplanes formicivorans strain Pf12B.</title>
        <authorList>
            <person name="Watanabe M."/>
            <person name="Kojima H."/>
            <person name="Fukui M."/>
        </authorList>
    </citation>
    <scope>NUCLEOTIDE SEQUENCE [LARGE SCALE GENOMIC DNA]</scope>
    <source>
        <strain evidence="7">Pf12B</strain>
    </source>
</reference>
<dbReference type="HAMAP" id="MF_01281">
    <property type="entry name" value="MTA_SAH_deamin"/>
    <property type="match status" value="1"/>
</dbReference>
<comment type="catalytic activity">
    <reaction evidence="4">
        <text>S-adenosyl-L-homocysteine + H2O + H(+) = S-inosyl-L-homocysteine + NH4(+)</text>
        <dbReference type="Rhea" id="RHEA:20716"/>
        <dbReference type="ChEBI" id="CHEBI:15377"/>
        <dbReference type="ChEBI" id="CHEBI:15378"/>
        <dbReference type="ChEBI" id="CHEBI:28938"/>
        <dbReference type="ChEBI" id="CHEBI:57856"/>
        <dbReference type="ChEBI" id="CHEBI:57985"/>
        <dbReference type="EC" id="3.5.4.28"/>
    </reaction>
</comment>
<dbReference type="PANTHER" id="PTHR43794:SF11">
    <property type="entry name" value="AMIDOHYDROLASE-RELATED DOMAIN-CONTAINING PROTEIN"/>
    <property type="match status" value="1"/>
</dbReference>
<comment type="caution">
    <text evidence="4">Lacks conserved residue(s) required for the propagation of feature annotation.</text>
</comment>
<protein>
    <recommendedName>
        <fullName evidence="4">5-methylthioadenosine/S-adenosylhomocysteine deaminase</fullName>
        <shortName evidence="4">MTA/SAH deaminase</shortName>
        <ecNumber evidence="4">3.5.4.28</ecNumber>
        <ecNumber evidence="4">3.5.4.31</ecNumber>
    </recommendedName>
</protein>
<dbReference type="OrthoDB" id="9807210at2"/>
<sequence>MSILITGVLHENRIQDILIKGNHIVSIGNLAHVQADTCIDGTGKAILPSFMNGHTHAAMTLLRGFADDMPLGVWLKDHIWPIEAKMTEEDVYWGAKFACLEMIRTGTTFFADMYWHFPGTARAVQEMGIRAGLSAALFDFGDKERARQAKDQVEKLYEKYASLSERIIFTLGPHAIYTVSKDSLAWVAEYAEDKDLLIHLHVSETSTEVENCLKEHGMRPVEYLDSVGLLSPRLMACHCVWLSDHEMDLLARNHVQVIHNPASNLKLASGTFRYQPLADRGLNIGLGTDGCASNNNLDMFEEMKLAALLAKSASGDATVLPAVDAFALATKNMAAMYGLECGEIREGMLADCMLVNLNHPQLTPGHHLLSNVVYSANGDCVDTVICNGRVLMEDGVVPGEEEITAGFRACVDRLTGA</sequence>
<dbReference type="InterPro" id="IPR050287">
    <property type="entry name" value="MTA/SAH_deaminase"/>
</dbReference>
<organism evidence="6 7">
    <name type="scientific">Desulfoplanes formicivorans</name>
    <dbReference type="NCBI Taxonomy" id="1592317"/>
    <lineage>
        <taxon>Bacteria</taxon>
        <taxon>Pseudomonadati</taxon>
        <taxon>Thermodesulfobacteriota</taxon>
        <taxon>Desulfovibrionia</taxon>
        <taxon>Desulfovibrionales</taxon>
        <taxon>Desulfoplanaceae</taxon>
        <taxon>Desulfoplanes</taxon>
    </lineage>
</organism>
<dbReference type="GO" id="GO:0090614">
    <property type="term" value="F:5'-methylthioadenosine deaminase activity"/>
    <property type="evidence" value="ECO:0007669"/>
    <property type="project" value="UniProtKB-UniRule"/>
</dbReference>
<dbReference type="FunFam" id="3.20.20.140:FF:000014">
    <property type="entry name" value="5-methylthioadenosine/S-adenosylhomocysteine deaminase"/>
    <property type="match status" value="1"/>
</dbReference>
<evidence type="ECO:0000256" key="1">
    <source>
        <dbReference type="ARBA" id="ARBA00022723"/>
    </source>
</evidence>
<dbReference type="AlphaFoldDB" id="A0A194AJU9"/>
<keyword evidence="7" id="KW-1185">Reference proteome</keyword>
<feature type="binding site" evidence="4">
    <location>
        <position position="289"/>
    </location>
    <ligand>
        <name>substrate</name>
    </ligand>
</feature>
<dbReference type="SUPFAM" id="SSF51338">
    <property type="entry name" value="Composite domain of metallo-dependent hydrolases"/>
    <property type="match status" value="1"/>
</dbReference>
<dbReference type="STRING" id="1592317.DPF_2322"/>
<dbReference type="InterPro" id="IPR006680">
    <property type="entry name" value="Amidohydro-rel"/>
</dbReference>
<feature type="binding site" evidence="4">
    <location>
        <position position="56"/>
    </location>
    <ligand>
        <name>Zn(2+)</name>
        <dbReference type="ChEBI" id="CHEBI:29105"/>
    </ligand>
</feature>
<feature type="binding site" evidence="4">
    <location>
        <position position="204"/>
    </location>
    <ligand>
        <name>substrate</name>
    </ligand>
</feature>
<dbReference type="EMBL" id="BDFE01000020">
    <property type="protein sequence ID" value="GAU09593.1"/>
    <property type="molecule type" value="Genomic_DNA"/>
</dbReference>
<evidence type="ECO:0000256" key="3">
    <source>
        <dbReference type="ARBA" id="ARBA00022833"/>
    </source>
</evidence>
<comment type="cofactor">
    <cofactor evidence="4">
        <name>Zn(2+)</name>
        <dbReference type="ChEBI" id="CHEBI:29105"/>
    </cofactor>
    <text evidence="4">Binds 1 zinc ion per subunit.</text>
</comment>
<accession>A0A194AJU9</accession>
<dbReference type="PANTHER" id="PTHR43794">
    <property type="entry name" value="AMINOHYDROLASE SSNA-RELATED"/>
    <property type="match status" value="1"/>
</dbReference>
<dbReference type="Pfam" id="PF01979">
    <property type="entry name" value="Amidohydro_1"/>
    <property type="match status" value="1"/>
</dbReference>
<feature type="binding site" evidence="4">
    <location>
        <position position="174"/>
    </location>
    <ligand>
        <name>substrate</name>
    </ligand>
</feature>
<evidence type="ECO:0000259" key="5">
    <source>
        <dbReference type="Pfam" id="PF01979"/>
    </source>
</evidence>
<feature type="binding site" evidence="4">
    <location>
        <position position="54"/>
    </location>
    <ligand>
        <name>Zn(2+)</name>
        <dbReference type="ChEBI" id="CHEBI:29105"/>
    </ligand>
</feature>
<evidence type="ECO:0000256" key="2">
    <source>
        <dbReference type="ARBA" id="ARBA00022801"/>
    </source>
</evidence>
<feature type="binding site" evidence="4">
    <location>
        <position position="145"/>
    </location>
    <ligand>
        <name>substrate</name>
    </ligand>
</feature>